<evidence type="ECO:0000313" key="5">
    <source>
        <dbReference type="Proteomes" id="UP000291343"/>
    </source>
</evidence>
<dbReference type="GO" id="GO:0030198">
    <property type="term" value="P:extracellular matrix organization"/>
    <property type="evidence" value="ECO:0007669"/>
    <property type="project" value="TreeGrafter"/>
</dbReference>
<keyword evidence="5" id="KW-1185">Reference proteome</keyword>
<dbReference type="GO" id="GO:0050839">
    <property type="term" value="F:cell adhesion molecule binding"/>
    <property type="evidence" value="ECO:0007669"/>
    <property type="project" value="TreeGrafter"/>
</dbReference>
<reference evidence="4 5" key="1">
    <citation type="journal article" date="2017" name="Gigascience">
        <title>Genome sequence of the small brown planthopper, Laodelphax striatellus.</title>
        <authorList>
            <person name="Zhu J."/>
            <person name="Jiang F."/>
            <person name="Wang X."/>
            <person name="Yang P."/>
            <person name="Bao Y."/>
            <person name="Zhao W."/>
            <person name="Wang W."/>
            <person name="Lu H."/>
            <person name="Wang Q."/>
            <person name="Cui N."/>
            <person name="Li J."/>
            <person name="Chen X."/>
            <person name="Luo L."/>
            <person name="Yu J."/>
            <person name="Kang L."/>
            <person name="Cui F."/>
        </authorList>
    </citation>
    <scope>NUCLEOTIDE SEQUENCE [LARGE SCALE GENOMIC DNA]</scope>
    <source>
        <strain evidence="4">Lst14</strain>
    </source>
</reference>
<evidence type="ECO:0000259" key="3">
    <source>
        <dbReference type="PROSITE" id="PS50213"/>
    </source>
</evidence>
<dbReference type="PROSITE" id="PS50213">
    <property type="entry name" value="FAS1"/>
    <property type="match status" value="2"/>
</dbReference>
<dbReference type="Gene3D" id="2.30.180.10">
    <property type="entry name" value="FAS1 domain"/>
    <property type="match status" value="2"/>
</dbReference>
<evidence type="ECO:0000313" key="4">
    <source>
        <dbReference type="EMBL" id="RZF35121.1"/>
    </source>
</evidence>
<keyword evidence="2" id="KW-0732">Signal</keyword>
<feature type="compositionally biased region" description="Polar residues" evidence="1">
    <location>
        <begin position="298"/>
        <end position="311"/>
    </location>
</feature>
<evidence type="ECO:0000256" key="2">
    <source>
        <dbReference type="SAM" id="SignalP"/>
    </source>
</evidence>
<feature type="compositionally biased region" description="Low complexity" evidence="1">
    <location>
        <begin position="136"/>
        <end position="151"/>
    </location>
</feature>
<feature type="compositionally biased region" description="Low complexity" evidence="1">
    <location>
        <begin position="796"/>
        <end position="814"/>
    </location>
</feature>
<dbReference type="Pfam" id="PF02469">
    <property type="entry name" value="Fasciclin"/>
    <property type="match status" value="2"/>
</dbReference>
<dbReference type="GO" id="GO:0007155">
    <property type="term" value="P:cell adhesion"/>
    <property type="evidence" value="ECO:0007669"/>
    <property type="project" value="TreeGrafter"/>
</dbReference>
<dbReference type="STRING" id="195883.A0A482WPM1"/>
<organism evidence="4 5">
    <name type="scientific">Laodelphax striatellus</name>
    <name type="common">Small brown planthopper</name>
    <name type="synonym">Delphax striatella</name>
    <dbReference type="NCBI Taxonomy" id="195883"/>
    <lineage>
        <taxon>Eukaryota</taxon>
        <taxon>Metazoa</taxon>
        <taxon>Ecdysozoa</taxon>
        <taxon>Arthropoda</taxon>
        <taxon>Hexapoda</taxon>
        <taxon>Insecta</taxon>
        <taxon>Pterygota</taxon>
        <taxon>Neoptera</taxon>
        <taxon>Paraneoptera</taxon>
        <taxon>Hemiptera</taxon>
        <taxon>Auchenorrhyncha</taxon>
        <taxon>Fulgoroidea</taxon>
        <taxon>Delphacidae</taxon>
        <taxon>Criomorphinae</taxon>
        <taxon>Laodelphax</taxon>
    </lineage>
</organism>
<dbReference type="SUPFAM" id="SSF82153">
    <property type="entry name" value="FAS1 domain"/>
    <property type="match status" value="2"/>
</dbReference>
<dbReference type="SMR" id="A0A482WPM1"/>
<dbReference type="InterPro" id="IPR050904">
    <property type="entry name" value="Adhesion/Biosynth-related"/>
</dbReference>
<feature type="chain" id="PRO_5019791149" description="FAS1 domain-containing protein" evidence="2">
    <location>
        <begin position="22"/>
        <end position="1101"/>
    </location>
</feature>
<feature type="region of interest" description="Disordered" evidence="1">
    <location>
        <begin position="118"/>
        <end position="151"/>
    </location>
</feature>
<dbReference type="Proteomes" id="UP000291343">
    <property type="component" value="Unassembled WGS sequence"/>
</dbReference>
<dbReference type="InterPro" id="IPR000782">
    <property type="entry name" value="FAS1_domain"/>
</dbReference>
<feature type="region of interest" description="Disordered" evidence="1">
    <location>
        <begin position="666"/>
        <end position="689"/>
    </location>
</feature>
<protein>
    <recommendedName>
        <fullName evidence="3">FAS1 domain-containing protein</fullName>
    </recommendedName>
</protein>
<feature type="region of interest" description="Disordered" evidence="1">
    <location>
        <begin position="66"/>
        <end position="91"/>
    </location>
</feature>
<feature type="compositionally biased region" description="Polar residues" evidence="1">
    <location>
        <begin position="630"/>
        <end position="651"/>
    </location>
</feature>
<gene>
    <name evidence="4" type="ORF">LSTR_LSTR009427</name>
</gene>
<dbReference type="InterPro" id="IPR036378">
    <property type="entry name" value="FAS1_dom_sf"/>
</dbReference>
<feature type="domain" description="FAS1" evidence="3">
    <location>
        <begin position="820"/>
        <end position="967"/>
    </location>
</feature>
<accession>A0A482WPM1</accession>
<feature type="region of interest" description="Disordered" evidence="1">
    <location>
        <begin position="742"/>
        <end position="773"/>
    </location>
</feature>
<feature type="signal peptide" evidence="2">
    <location>
        <begin position="1"/>
        <end position="21"/>
    </location>
</feature>
<evidence type="ECO:0000256" key="1">
    <source>
        <dbReference type="SAM" id="MobiDB-lite"/>
    </source>
</evidence>
<feature type="compositionally biased region" description="Polar residues" evidence="1">
    <location>
        <begin position="677"/>
        <end position="689"/>
    </location>
</feature>
<feature type="domain" description="FAS1" evidence="3">
    <location>
        <begin position="972"/>
        <end position="1101"/>
    </location>
</feature>
<feature type="compositionally biased region" description="Low complexity" evidence="1">
    <location>
        <begin position="71"/>
        <end position="80"/>
    </location>
</feature>
<feature type="region of interest" description="Disordered" evidence="1">
    <location>
        <begin position="291"/>
        <end position="311"/>
    </location>
</feature>
<dbReference type="GO" id="GO:0031012">
    <property type="term" value="C:extracellular matrix"/>
    <property type="evidence" value="ECO:0007669"/>
    <property type="project" value="TreeGrafter"/>
</dbReference>
<feature type="region of interest" description="Disordered" evidence="1">
    <location>
        <begin position="796"/>
        <end position="817"/>
    </location>
</feature>
<proteinExistence type="predicted"/>
<dbReference type="PANTHER" id="PTHR10900:SF124">
    <property type="entry name" value="FI05614P"/>
    <property type="match status" value="1"/>
</dbReference>
<dbReference type="EMBL" id="QKKF02029610">
    <property type="protein sequence ID" value="RZF35121.1"/>
    <property type="molecule type" value="Genomic_DNA"/>
</dbReference>
<feature type="compositionally biased region" description="Polar residues" evidence="1">
    <location>
        <begin position="118"/>
        <end position="134"/>
    </location>
</feature>
<dbReference type="AlphaFoldDB" id="A0A482WPM1"/>
<sequence>MNRFHSILWTVVSSLAAVTLAITNEAGHFSPDQFADLSQFQTFPRHLVRNPLSPVQQSQILRDVQQHHRFQFQQQQQQQPQPQPLPVQGNAANPLYQHQFTSSAEQNQPIQQFNNEQNNYHRPLQPNHQSQQAFVPQYHHQTQQQQHQHLQQNQLLPQQNQKVQQPYRSIVNNPLPIQNSDSSGPEVRINYSPQTSFPQQGLINQALHASAEQTDFHSNSAETAQNDYIPKINNQQPSKKFISSQSNNRFFIPDRPDQQVRYVQPQFTSFDNQVPSTGEGSKLKPFLLLPTEKPQPRPTVSQQTERSQSVGQKNFEFDRQPKIQYVYQSTTSKPTTEATTQKYYIKQLHKNGLRQQSTKSASTRRIPEASTFSPIYASPSPTSASVPVVTIGHKTRATAATPASTKKPVRTSTDLLDRQKLIEQLINSQQTQTIVRSNDDDDLASIHAQVLKKDNLLKGLQGGTVITSDQLSSLPDIQKLIAGNNASSSLFLGNGQQVKIIQIPDKPKGDKSYADIKSILANQQTPTSTTTTTTAKPPKVLFEELTRGVLPPGADFEVIRQKQDGELEEIGKIPQNLQKKVTFVILEEHPDGTVKVQGVRGNENSKAKDEDVDSIIKKIQEGEIKLPPSTKLSHGNSRHISSNSATQESVQTPAYVRHDSVKTHLTPDVRISGDGSSGSTLKYSPSTTLQSTTPAANIVRQYTPTTIRQQDKHYMSTVSPFPNAHARPTFPPSSVEDTVVQQHTQSTRPALRPSSPTFLPTPPATLDDDPSFGINSVAASPSTVYLSKPTRITHRFSTSTTSTTPSPTSFASSTDRTSLPDDDLVEILRRNGLYAMARYLKQSGLDSVLNETGPYTLFVPTDRAFRALQVQLGGPDKAEDKFKENPRLLSGLLLHHVVPGVFTAESLQDEMTGVSLAGTQLRVNTYTTQDIEWNDIKVRTVNGAKLVADKQNLELRQGYAHAVDRVLFPLPVGDLLQTLRSDRDARFTHFLAALARSGVASMLTGLKTYTVFAPVDSAFKTEDLQRIESEGAAKRFVLRHLTPGTLYSAGMRYYQLRDSMDKSSHLTLYKEAGNVKVNSANVLTRNIPATNGVIHAIDALL</sequence>
<dbReference type="FunCoup" id="A0A482WPM1">
    <property type="interactions" value="18"/>
</dbReference>
<name>A0A482WPM1_LAOST</name>
<dbReference type="PANTHER" id="PTHR10900">
    <property type="entry name" value="PERIOSTIN-RELATED"/>
    <property type="match status" value="1"/>
</dbReference>
<dbReference type="OrthoDB" id="286301at2759"/>
<dbReference type="InParanoid" id="A0A482WPM1"/>
<dbReference type="SMART" id="SM00554">
    <property type="entry name" value="FAS1"/>
    <property type="match status" value="2"/>
</dbReference>
<dbReference type="GO" id="GO:0005615">
    <property type="term" value="C:extracellular space"/>
    <property type="evidence" value="ECO:0007669"/>
    <property type="project" value="TreeGrafter"/>
</dbReference>
<comment type="caution">
    <text evidence="4">The sequence shown here is derived from an EMBL/GenBank/DDBJ whole genome shotgun (WGS) entry which is preliminary data.</text>
</comment>
<feature type="region of interest" description="Disordered" evidence="1">
    <location>
        <begin position="626"/>
        <end position="651"/>
    </location>
</feature>